<dbReference type="EMBL" id="SMGQ01000017">
    <property type="protein sequence ID" value="TCK87977.1"/>
    <property type="molecule type" value="Genomic_DNA"/>
</dbReference>
<evidence type="ECO:0000313" key="8">
    <source>
        <dbReference type="EMBL" id="TCK87977.1"/>
    </source>
</evidence>
<dbReference type="EC" id="5.3.1.12" evidence="4 7"/>
<dbReference type="AlphaFoldDB" id="A0A4R1M859"/>
<comment type="similarity">
    <text evidence="3 7">Belongs to the metallo-dependent hydrolases superfamily. Uronate isomerase family.</text>
</comment>
<dbReference type="GO" id="GO:0042840">
    <property type="term" value="P:D-glucuronate catabolic process"/>
    <property type="evidence" value="ECO:0007669"/>
    <property type="project" value="TreeGrafter"/>
</dbReference>
<proteinExistence type="inferred from homology"/>
<evidence type="ECO:0000256" key="1">
    <source>
        <dbReference type="ARBA" id="ARBA00001165"/>
    </source>
</evidence>
<dbReference type="Gene3D" id="1.10.2020.10">
    <property type="entry name" value="uronate isomerase, domain 2, chain A"/>
    <property type="match status" value="1"/>
</dbReference>
<dbReference type="Proteomes" id="UP000294545">
    <property type="component" value="Unassembled WGS sequence"/>
</dbReference>
<evidence type="ECO:0000256" key="5">
    <source>
        <dbReference type="ARBA" id="ARBA00020555"/>
    </source>
</evidence>
<dbReference type="Pfam" id="PF02614">
    <property type="entry name" value="UxaC"/>
    <property type="match status" value="1"/>
</dbReference>
<comment type="pathway">
    <text evidence="2 7">Carbohydrate metabolism; pentose and glucuronate interconversion.</text>
</comment>
<dbReference type="NCBIfam" id="NF002794">
    <property type="entry name" value="PRK02925.1"/>
    <property type="match status" value="1"/>
</dbReference>
<gene>
    <name evidence="7" type="primary">uxaC</name>
    <name evidence="8" type="ORF">EDC19_2624</name>
</gene>
<dbReference type="RefSeq" id="WP_132283285.1">
    <property type="nucleotide sequence ID" value="NZ_SMGQ01000017.1"/>
</dbReference>
<dbReference type="GO" id="GO:0019698">
    <property type="term" value="P:D-galacturonate catabolic process"/>
    <property type="evidence" value="ECO:0007669"/>
    <property type="project" value="TreeGrafter"/>
</dbReference>
<dbReference type="InterPro" id="IPR032466">
    <property type="entry name" value="Metal_Hydrolase"/>
</dbReference>
<dbReference type="Gene3D" id="3.20.20.140">
    <property type="entry name" value="Metal-dependent hydrolases"/>
    <property type="match status" value="1"/>
</dbReference>
<comment type="catalytic activity">
    <reaction evidence="7">
        <text>aldehydo-D-galacturonate = keto-D-tagaturonate</text>
        <dbReference type="Rhea" id="RHEA:27702"/>
        <dbReference type="ChEBI" id="CHEBI:12952"/>
        <dbReference type="ChEBI" id="CHEBI:17886"/>
    </reaction>
</comment>
<dbReference type="InterPro" id="IPR003766">
    <property type="entry name" value="Uronate_isomerase"/>
</dbReference>
<evidence type="ECO:0000256" key="3">
    <source>
        <dbReference type="ARBA" id="ARBA00008397"/>
    </source>
</evidence>
<name>A0A4R1M859_9FIRM</name>
<comment type="caution">
    <text evidence="8">The sequence shown here is derived from an EMBL/GenBank/DDBJ whole genome shotgun (WGS) entry which is preliminary data.</text>
</comment>
<accession>A0A4R1M859</accession>
<dbReference type="SUPFAM" id="SSF51556">
    <property type="entry name" value="Metallo-dependent hydrolases"/>
    <property type="match status" value="1"/>
</dbReference>
<dbReference type="GO" id="GO:0008880">
    <property type="term" value="F:glucuronate isomerase activity"/>
    <property type="evidence" value="ECO:0007669"/>
    <property type="project" value="UniProtKB-UniRule"/>
</dbReference>
<evidence type="ECO:0000256" key="7">
    <source>
        <dbReference type="HAMAP-Rule" id="MF_00675"/>
    </source>
</evidence>
<protein>
    <recommendedName>
        <fullName evidence="5 7">Uronate isomerase</fullName>
        <ecNumber evidence="4 7">5.3.1.12</ecNumber>
    </recommendedName>
    <alternativeName>
        <fullName evidence="7">Glucuronate isomerase</fullName>
    </alternativeName>
    <alternativeName>
        <fullName evidence="7">Uronic isomerase</fullName>
    </alternativeName>
</protein>
<dbReference type="OrthoDB" id="9766564at2"/>
<evidence type="ECO:0000313" key="9">
    <source>
        <dbReference type="Proteomes" id="UP000294545"/>
    </source>
</evidence>
<keyword evidence="6 7" id="KW-0413">Isomerase</keyword>
<keyword evidence="9" id="KW-1185">Reference proteome</keyword>
<dbReference type="PANTHER" id="PTHR30068">
    <property type="entry name" value="URONATE ISOMERASE"/>
    <property type="match status" value="1"/>
</dbReference>
<dbReference type="HAMAP" id="MF_00675">
    <property type="entry name" value="UxaC"/>
    <property type="match status" value="1"/>
</dbReference>
<dbReference type="UniPathway" id="UPA00246"/>
<sequence>MKKFMDADFLLDNKTAQKLYHKYAKDMPIIDYHCHISPKEIAENKTYDNITEIWLGGDHYKWRALRARGIDEAYITGDKPAKEKFLKWAETIPYTIGNPLYHWTHLELKRYFGIDKQLSPETAEEIWEIANEKLRSGELSVRNLIKQSNVEVICTTDDPIDSLEYHKQIQEDDTFDVLVTPTFRPDKSINIELDWFVDWMNKLSDVVGKEIKDLSDLESALTERIDFFDKMGCFVSDHALDVVVYEEATFEEANEILKKGLKKESLTTQEIKKYKGYMLLFFGREYAKRGWAMQYHIGALRNNSGRMLRKLGPDTGFDAINDQNLAIDLSKILDKLDDTDELPKTILYCLNPRDNEVLATIAGCFQGSGVVGKVQFGSGWWFNDQKDGMERQMEALAQLGLLSTFIGMLTDSRSFLSYTRHEYFRRVLCNKLGTLVENGEYPNDTNMLSKVVKDICYFNAINYFGLNK</sequence>
<evidence type="ECO:0000256" key="6">
    <source>
        <dbReference type="ARBA" id="ARBA00023235"/>
    </source>
</evidence>
<dbReference type="PANTHER" id="PTHR30068:SF4">
    <property type="entry name" value="URONATE ISOMERASE"/>
    <property type="match status" value="1"/>
</dbReference>
<evidence type="ECO:0000256" key="2">
    <source>
        <dbReference type="ARBA" id="ARBA00004892"/>
    </source>
</evidence>
<comment type="catalytic activity">
    <reaction evidence="1 7">
        <text>D-glucuronate = D-fructuronate</text>
        <dbReference type="Rhea" id="RHEA:13049"/>
        <dbReference type="ChEBI" id="CHEBI:58720"/>
        <dbReference type="ChEBI" id="CHEBI:59863"/>
        <dbReference type="EC" id="5.3.1.12"/>
    </reaction>
</comment>
<evidence type="ECO:0000256" key="4">
    <source>
        <dbReference type="ARBA" id="ARBA00012546"/>
    </source>
</evidence>
<reference evidence="8 9" key="1">
    <citation type="submission" date="2019-03" db="EMBL/GenBank/DDBJ databases">
        <title>Genomic Encyclopedia of Type Strains, Phase IV (KMG-IV): sequencing the most valuable type-strain genomes for metagenomic binning, comparative biology and taxonomic classification.</title>
        <authorList>
            <person name="Goeker M."/>
        </authorList>
    </citation>
    <scope>NUCLEOTIDE SEQUENCE [LARGE SCALE GENOMIC DNA]</scope>
    <source>
        <strain evidence="8 9">DSM 24176</strain>
    </source>
</reference>
<organism evidence="8 9">
    <name type="scientific">Natranaerovirga hydrolytica</name>
    <dbReference type="NCBI Taxonomy" id="680378"/>
    <lineage>
        <taxon>Bacteria</taxon>
        <taxon>Bacillati</taxon>
        <taxon>Bacillota</taxon>
        <taxon>Clostridia</taxon>
        <taxon>Lachnospirales</taxon>
        <taxon>Natranaerovirgaceae</taxon>
        <taxon>Natranaerovirga</taxon>
    </lineage>
</organism>